<evidence type="ECO:0000256" key="1">
    <source>
        <dbReference type="SAM" id="Coils"/>
    </source>
</evidence>
<organism evidence="3">
    <name type="scientific">Amphimedon queenslandica</name>
    <name type="common">Sponge</name>
    <dbReference type="NCBI Taxonomy" id="400682"/>
    <lineage>
        <taxon>Eukaryota</taxon>
        <taxon>Metazoa</taxon>
        <taxon>Porifera</taxon>
        <taxon>Demospongiae</taxon>
        <taxon>Heteroscleromorpha</taxon>
        <taxon>Haplosclerida</taxon>
        <taxon>Niphatidae</taxon>
        <taxon>Amphimedon</taxon>
    </lineage>
</organism>
<dbReference type="InParanoid" id="A0A1X7V155"/>
<keyword evidence="1" id="KW-0175">Coiled coil</keyword>
<feature type="compositionally biased region" description="Polar residues" evidence="2">
    <location>
        <begin position="284"/>
        <end position="299"/>
    </location>
</feature>
<accession>A0A1X7V155</accession>
<sequence>MAKSTEDSSFRVQSLQQTLKSCLDGECSRFNEALGGESLCDMSSSLLAAKLISKSVNNYNAINEDLKNTISSLESLEKLEGFCLHLITVMEGISEPIKKAAKHLETSILKEAQESLGVTLNIRKSSIQDTESQPNSTSAHQRPMPPKKWPHYSHELGRTLRVFPEIKHGLGEDISFSKPARLMYNEIVSKTYYNRQHSEITQDYQEKSVWSYCTESNISPMSDPEPVSPDFPPVFCHRRRNTTINSESDSMQIRSFLNNELQKKVETLEKENIRLKERLNSRSTSIDPSSTLQYDSESFQEGEMVSGRRLSSSTGHVAEETSELYIHSCENKDCQIEMLKFQLREKERALREKTAEFQELKEEKNRLLNHFLK</sequence>
<evidence type="ECO:0000256" key="2">
    <source>
        <dbReference type="SAM" id="MobiDB-lite"/>
    </source>
</evidence>
<reference evidence="3" key="1">
    <citation type="submission" date="2017-05" db="UniProtKB">
        <authorList>
            <consortium name="EnsemblMetazoa"/>
        </authorList>
    </citation>
    <scope>IDENTIFICATION</scope>
</reference>
<dbReference type="EnsemblMetazoa" id="Aqu2.1.33743_001">
    <property type="protein sequence ID" value="Aqu2.1.33743_001"/>
    <property type="gene ID" value="Aqu2.1.33743"/>
</dbReference>
<dbReference type="AlphaFoldDB" id="A0A1X7V155"/>
<name>A0A1X7V155_AMPQE</name>
<feature type="region of interest" description="Disordered" evidence="2">
    <location>
        <begin position="126"/>
        <end position="147"/>
    </location>
</feature>
<feature type="region of interest" description="Disordered" evidence="2">
    <location>
        <begin position="284"/>
        <end position="314"/>
    </location>
</feature>
<evidence type="ECO:0000313" key="3">
    <source>
        <dbReference type="EnsemblMetazoa" id="Aqu2.1.33743_001"/>
    </source>
</evidence>
<feature type="coiled-coil region" evidence="1">
    <location>
        <begin position="336"/>
        <end position="370"/>
    </location>
</feature>
<feature type="compositionally biased region" description="Polar residues" evidence="2">
    <location>
        <begin position="126"/>
        <end position="140"/>
    </location>
</feature>
<protein>
    <submittedName>
        <fullName evidence="3">Uncharacterized protein</fullName>
    </submittedName>
</protein>
<proteinExistence type="predicted"/>